<dbReference type="Gene3D" id="3.60.120.10">
    <property type="entry name" value="Anthranilate synthase"/>
    <property type="match status" value="1"/>
</dbReference>
<protein>
    <submittedName>
        <fullName evidence="2">Para-aminobenzoate synthetase component 1</fullName>
    </submittedName>
</protein>
<dbReference type="AlphaFoldDB" id="A0A239IXC1"/>
<gene>
    <name evidence="2" type="ORF">SAMN05421640_1871</name>
</gene>
<proteinExistence type="predicted"/>
<dbReference type="OrthoDB" id="9803598at2"/>
<dbReference type="PANTHER" id="PTHR11236:SF50">
    <property type="entry name" value="AMINODEOXYCHORISMATE SYNTHASE COMPONENT 1"/>
    <property type="match status" value="1"/>
</dbReference>
<dbReference type="GO" id="GO:0000162">
    <property type="term" value="P:L-tryptophan biosynthetic process"/>
    <property type="evidence" value="ECO:0007669"/>
    <property type="project" value="TreeGrafter"/>
</dbReference>
<name>A0A239IXC1_EKHLU</name>
<reference evidence="2 3" key="1">
    <citation type="submission" date="2017-06" db="EMBL/GenBank/DDBJ databases">
        <authorList>
            <person name="Kim H.J."/>
            <person name="Triplett B.A."/>
        </authorList>
    </citation>
    <scope>NUCLEOTIDE SEQUENCE [LARGE SCALE GENOMIC DNA]</scope>
    <source>
        <strain evidence="2 3">DSM 19307</strain>
    </source>
</reference>
<feature type="domain" description="Chorismate-utilising enzyme C-terminal" evidence="1">
    <location>
        <begin position="73"/>
        <end position="316"/>
    </location>
</feature>
<dbReference type="PANTHER" id="PTHR11236">
    <property type="entry name" value="AMINOBENZOATE/ANTHRANILATE SYNTHASE"/>
    <property type="match status" value="1"/>
</dbReference>
<sequence length="321" mass="36265">MLTKNEAISRLNELGAAGQPFSFYCDFLGDKWCIEPSEKQNFKLEIDSDFSKGQQSTVDGKPLTFKKKPISLEGFKQSFNQIIHQINIGNSFLTNLTFETLIKTNLSLEEIFQYSQAKYKLHVPNQFVVFSPETFVRINGNHIYSYPMKGTIDAIIPNAEEVILNDIKETAEHVTIVDLIRNDLSQVSEKVEVTKFRYIDELVTNDKKLLQVSSEVKGTLANNWRGNLGTILSKLLPAGSISGAPKPETIKIIQQVESYQRNFYTGICGHFDGESLDTGVMIRFIKKEKDQLIFCSGGGITSFSEAEKEYQEMVDKVYLAI</sequence>
<dbReference type="NCBIfam" id="NF005486">
    <property type="entry name" value="PRK07093.1"/>
    <property type="match status" value="1"/>
</dbReference>
<dbReference type="InterPro" id="IPR015890">
    <property type="entry name" value="Chorismate_C"/>
</dbReference>
<dbReference type="InterPro" id="IPR019999">
    <property type="entry name" value="Anth_synth_I-like"/>
</dbReference>
<dbReference type="Pfam" id="PF00425">
    <property type="entry name" value="Chorismate_bind"/>
    <property type="match status" value="1"/>
</dbReference>
<dbReference type="RefSeq" id="WP_089356604.1">
    <property type="nucleotide sequence ID" value="NZ_FZPD01000003.1"/>
</dbReference>
<organism evidence="2 3">
    <name type="scientific">Ekhidna lutea</name>
    <dbReference type="NCBI Taxonomy" id="447679"/>
    <lineage>
        <taxon>Bacteria</taxon>
        <taxon>Pseudomonadati</taxon>
        <taxon>Bacteroidota</taxon>
        <taxon>Cytophagia</taxon>
        <taxon>Cytophagales</taxon>
        <taxon>Reichenbachiellaceae</taxon>
        <taxon>Ekhidna</taxon>
    </lineage>
</organism>
<evidence type="ECO:0000313" key="3">
    <source>
        <dbReference type="Proteomes" id="UP000198393"/>
    </source>
</evidence>
<accession>A0A239IXC1</accession>
<dbReference type="SUPFAM" id="SSF56322">
    <property type="entry name" value="ADC synthase"/>
    <property type="match status" value="1"/>
</dbReference>
<keyword evidence="3" id="KW-1185">Reference proteome</keyword>
<dbReference type="InterPro" id="IPR005801">
    <property type="entry name" value="ADC_synthase"/>
</dbReference>
<dbReference type="Proteomes" id="UP000198393">
    <property type="component" value="Unassembled WGS sequence"/>
</dbReference>
<dbReference type="PRINTS" id="PR00095">
    <property type="entry name" value="ANTSNTHASEI"/>
</dbReference>
<evidence type="ECO:0000259" key="1">
    <source>
        <dbReference type="Pfam" id="PF00425"/>
    </source>
</evidence>
<dbReference type="EMBL" id="FZPD01000003">
    <property type="protein sequence ID" value="SNS98042.1"/>
    <property type="molecule type" value="Genomic_DNA"/>
</dbReference>
<dbReference type="GO" id="GO:0046820">
    <property type="term" value="F:4-amino-4-deoxychorismate synthase activity"/>
    <property type="evidence" value="ECO:0007669"/>
    <property type="project" value="TreeGrafter"/>
</dbReference>
<evidence type="ECO:0000313" key="2">
    <source>
        <dbReference type="EMBL" id="SNS98042.1"/>
    </source>
</evidence>